<dbReference type="Pfam" id="PF08352">
    <property type="entry name" value="oligo_HPY"/>
    <property type="match status" value="1"/>
</dbReference>
<evidence type="ECO:0000256" key="1">
    <source>
        <dbReference type="ARBA" id="ARBA00022448"/>
    </source>
</evidence>
<dbReference type="SMART" id="SM00382">
    <property type="entry name" value="AAA"/>
    <property type="match status" value="1"/>
</dbReference>
<dbReference type="Gene3D" id="3.40.50.300">
    <property type="entry name" value="P-loop containing nucleotide triphosphate hydrolases"/>
    <property type="match status" value="1"/>
</dbReference>
<dbReference type="InterPro" id="IPR003439">
    <property type="entry name" value="ABC_transporter-like_ATP-bd"/>
</dbReference>
<dbReference type="InterPro" id="IPR027417">
    <property type="entry name" value="P-loop_NTPase"/>
</dbReference>
<dbReference type="RefSeq" id="WP_203962062.1">
    <property type="nucleotide sequence ID" value="NZ_AP023355.1"/>
</dbReference>
<evidence type="ECO:0000313" key="6">
    <source>
        <dbReference type="Proteomes" id="UP000611640"/>
    </source>
</evidence>
<evidence type="ECO:0000256" key="3">
    <source>
        <dbReference type="ARBA" id="ARBA00022840"/>
    </source>
</evidence>
<dbReference type="PROSITE" id="PS50893">
    <property type="entry name" value="ABC_TRANSPORTER_2"/>
    <property type="match status" value="1"/>
</dbReference>
<keyword evidence="1" id="KW-0813">Transport</keyword>
<dbReference type="GO" id="GO:0016887">
    <property type="term" value="F:ATP hydrolysis activity"/>
    <property type="evidence" value="ECO:0007669"/>
    <property type="project" value="InterPro"/>
</dbReference>
<keyword evidence="2" id="KW-0547">Nucleotide-binding</keyword>
<dbReference type="SUPFAM" id="SSF52540">
    <property type="entry name" value="P-loop containing nucleoside triphosphate hydrolases"/>
    <property type="match status" value="1"/>
</dbReference>
<dbReference type="KEGG" id="atl:Athai_30410"/>
<dbReference type="Proteomes" id="UP000611640">
    <property type="component" value="Chromosome"/>
</dbReference>
<name>A0A7R7HX38_9ACTN</name>
<dbReference type="InterPro" id="IPR013563">
    <property type="entry name" value="Oligopep_ABC_C"/>
</dbReference>
<gene>
    <name evidence="5" type="ORF">Athai_30410</name>
</gene>
<dbReference type="EMBL" id="AP023355">
    <property type="protein sequence ID" value="BCJ35538.1"/>
    <property type="molecule type" value="Genomic_DNA"/>
</dbReference>
<keyword evidence="6" id="KW-1185">Reference proteome</keyword>
<feature type="domain" description="ABC transporter" evidence="4">
    <location>
        <begin position="11"/>
        <end position="263"/>
    </location>
</feature>
<evidence type="ECO:0000259" key="4">
    <source>
        <dbReference type="PROSITE" id="PS50893"/>
    </source>
</evidence>
<dbReference type="InterPro" id="IPR003593">
    <property type="entry name" value="AAA+_ATPase"/>
</dbReference>
<dbReference type="CDD" id="cd03257">
    <property type="entry name" value="ABC_NikE_OppD_transporters"/>
    <property type="match status" value="1"/>
</dbReference>
<reference evidence="5 6" key="1">
    <citation type="submission" date="2020-08" db="EMBL/GenBank/DDBJ databases">
        <title>Whole genome shotgun sequence of Actinocatenispora thailandica NBRC 105041.</title>
        <authorList>
            <person name="Komaki H."/>
            <person name="Tamura T."/>
        </authorList>
    </citation>
    <scope>NUCLEOTIDE SEQUENCE [LARGE SCALE GENOMIC DNA]</scope>
    <source>
        <strain evidence="5 6">NBRC 105041</strain>
    </source>
</reference>
<accession>A0A7R7HX38</accession>
<evidence type="ECO:0000313" key="5">
    <source>
        <dbReference type="EMBL" id="BCJ35538.1"/>
    </source>
</evidence>
<dbReference type="Pfam" id="PF00005">
    <property type="entry name" value="ABC_tran"/>
    <property type="match status" value="1"/>
</dbReference>
<organism evidence="5 6">
    <name type="scientific">Actinocatenispora thailandica</name>
    <dbReference type="NCBI Taxonomy" id="227318"/>
    <lineage>
        <taxon>Bacteria</taxon>
        <taxon>Bacillati</taxon>
        <taxon>Actinomycetota</taxon>
        <taxon>Actinomycetes</taxon>
        <taxon>Micromonosporales</taxon>
        <taxon>Micromonosporaceae</taxon>
        <taxon>Actinocatenispora</taxon>
    </lineage>
</organism>
<protein>
    <submittedName>
        <fullName evidence="5">Peptide ABC transporter ATP-binding protein</fullName>
    </submittedName>
</protein>
<dbReference type="AlphaFoldDB" id="A0A7R7HX38"/>
<dbReference type="PANTHER" id="PTHR43067:SF3">
    <property type="entry name" value="MALTOSE ABC TRANSPORTER, ATP-BINDING PROTEIN"/>
    <property type="match status" value="1"/>
</dbReference>
<proteinExistence type="predicted"/>
<dbReference type="NCBIfam" id="TIGR01727">
    <property type="entry name" value="oligo_HPY"/>
    <property type="match status" value="1"/>
</dbReference>
<dbReference type="GO" id="GO:0005524">
    <property type="term" value="F:ATP binding"/>
    <property type="evidence" value="ECO:0007669"/>
    <property type="project" value="UniProtKB-KW"/>
</dbReference>
<keyword evidence="3 5" id="KW-0067">ATP-binding</keyword>
<dbReference type="GO" id="GO:0015833">
    <property type="term" value="P:peptide transport"/>
    <property type="evidence" value="ECO:0007669"/>
    <property type="project" value="InterPro"/>
</dbReference>
<dbReference type="PANTHER" id="PTHR43067">
    <property type="entry name" value="OLIGOPEPTIDE/DIPEPTIDE ABC TRANSPORTER, ATPASE SUBUNIT"/>
    <property type="match status" value="1"/>
</dbReference>
<evidence type="ECO:0000256" key="2">
    <source>
        <dbReference type="ARBA" id="ARBA00022741"/>
    </source>
</evidence>
<sequence length="341" mass="36285">MSDTTAPAPLVHARGLRAAYRGQRGTDVVAVDDVSLELPRGQVLGIAGESGCGKSTLAAVLSLTARPPLSVLGGELTIDGEQLDLSGGRRPPRTWRGSVVSLLPQGAMNSLSATTRVGDLAVDVVRAHRGRIRRAEALDLLTDRLDALDLPRRVVHSYPHQLSGGMRQRVVTVLSTLLDPKLLIADEPTSALDVSTQRALTELLRELLHRGLVGGIVFVTHDLPVLRAVADRIAVMYAGRLVEVGDAAGLIDDPRHPYTAALLASVLVPEPQIRTRRVGGIAGAPPDLSAPPAGCRFHPRCSLASDVCAEREPPLLGTIGGGYATCWWRAEHPDEPLEARL</sequence>